<comment type="caution">
    <text evidence="1">The sequence shown here is derived from an EMBL/GenBank/DDBJ whole genome shotgun (WGS) entry which is preliminary data.</text>
</comment>
<dbReference type="AlphaFoldDB" id="A0A4Q7ME08"/>
<dbReference type="Proteomes" id="UP000292039">
    <property type="component" value="Unassembled WGS sequence"/>
</dbReference>
<dbReference type="GeneID" id="99727150"/>
<reference evidence="1 2" key="1">
    <citation type="submission" date="2019-02" db="EMBL/GenBank/DDBJ databases">
        <title>Genomic Encyclopedia of Type Strains, Phase IV (KMG-IV): sequencing the most valuable type-strain genomes for metagenomic binning, comparative biology and taxonomic classification.</title>
        <authorList>
            <person name="Goeker M."/>
        </authorList>
    </citation>
    <scope>NUCLEOTIDE SEQUENCE [LARGE SCALE GENOMIC DNA]</scope>
    <source>
        <strain evidence="1 2">DSM 16618</strain>
    </source>
</reference>
<proteinExistence type="predicted"/>
<protein>
    <submittedName>
        <fullName evidence="1">Uncharacterized protein</fullName>
    </submittedName>
</protein>
<gene>
    <name evidence="1" type="ORF">EV679_3315</name>
</gene>
<dbReference type="RefSeq" id="WP_165390075.1">
    <property type="nucleotide sequence ID" value="NZ_CBCSEB010000005.1"/>
</dbReference>
<organism evidence="1 2">
    <name type="scientific">Kerstersia gyiorum</name>
    <dbReference type="NCBI Taxonomy" id="206506"/>
    <lineage>
        <taxon>Bacteria</taxon>
        <taxon>Pseudomonadati</taxon>
        <taxon>Pseudomonadota</taxon>
        <taxon>Betaproteobacteria</taxon>
        <taxon>Burkholderiales</taxon>
        <taxon>Alcaligenaceae</taxon>
        <taxon>Kerstersia</taxon>
    </lineage>
</organism>
<name>A0A4Q7ME08_9BURK</name>
<evidence type="ECO:0000313" key="2">
    <source>
        <dbReference type="Proteomes" id="UP000292039"/>
    </source>
</evidence>
<evidence type="ECO:0000313" key="1">
    <source>
        <dbReference type="EMBL" id="RZS64962.1"/>
    </source>
</evidence>
<accession>A0A4Q7ME08</accession>
<sequence>MQRKFSITLFWIVLVAFLAWDWSASAPINLRKEPAIIALGSGQAPTGGHCSAF</sequence>
<dbReference type="EMBL" id="SGWZ01000007">
    <property type="protein sequence ID" value="RZS64962.1"/>
    <property type="molecule type" value="Genomic_DNA"/>
</dbReference>